<keyword evidence="2 6" id="KW-0489">Methyltransferase</keyword>
<evidence type="ECO:0000313" key="9">
    <source>
        <dbReference type="Proteomes" id="UP000008908"/>
    </source>
</evidence>
<dbReference type="SUPFAM" id="SSF53335">
    <property type="entry name" value="S-adenosyl-L-methionine-dependent methyltransferases"/>
    <property type="match status" value="1"/>
</dbReference>
<comment type="catalytic activity">
    <reaction evidence="6">
        <text>adenosine(37) in tRNA1(Val) + S-adenosyl-L-methionine = N(6)-methyladenosine(37) in tRNA1(Val) + S-adenosyl-L-homocysteine + H(+)</text>
        <dbReference type="Rhea" id="RHEA:43160"/>
        <dbReference type="Rhea" id="RHEA-COMP:10369"/>
        <dbReference type="Rhea" id="RHEA-COMP:10370"/>
        <dbReference type="ChEBI" id="CHEBI:15378"/>
        <dbReference type="ChEBI" id="CHEBI:57856"/>
        <dbReference type="ChEBI" id="CHEBI:59789"/>
        <dbReference type="ChEBI" id="CHEBI:74411"/>
        <dbReference type="ChEBI" id="CHEBI:74449"/>
        <dbReference type="EC" id="2.1.1.223"/>
    </reaction>
</comment>
<dbReference type="EC" id="2.1.1.223" evidence="6"/>
<evidence type="ECO:0000256" key="2">
    <source>
        <dbReference type="ARBA" id="ARBA00022603"/>
    </source>
</evidence>
<dbReference type="PROSITE" id="PS00092">
    <property type="entry name" value="N6_MTASE"/>
    <property type="match status" value="1"/>
</dbReference>
<dbReference type="CDD" id="cd02440">
    <property type="entry name" value="AdoMet_MTases"/>
    <property type="match status" value="1"/>
</dbReference>
<reference evidence="9" key="1">
    <citation type="submission" date="2011-08" db="EMBL/GenBank/DDBJ databases">
        <title>The complete genome of Muricauda ruestringensis DSM 13258.</title>
        <authorList>
            <person name="Lucas S."/>
            <person name="Han J."/>
            <person name="Lapidus A."/>
            <person name="Bruce D."/>
            <person name="Goodwin L."/>
            <person name="Pitluck S."/>
            <person name="Peters L."/>
            <person name="Kyrpides N."/>
            <person name="Mavromatis K."/>
            <person name="Ivanova N."/>
            <person name="Ovchinnikova G."/>
            <person name="Teshima H."/>
            <person name="Detter J.C."/>
            <person name="Tapia R."/>
            <person name="Han C."/>
            <person name="Land M."/>
            <person name="Hauser L."/>
            <person name="Markowitz V."/>
            <person name="Cheng J.-F."/>
            <person name="Hugenholtz P."/>
            <person name="Woyke T."/>
            <person name="Wu D."/>
            <person name="Spring S."/>
            <person name="Schroeder M."/>
            <person name="Brambilla E."/>
            <person name="Klenk H.-P."/>
            <person name="Eisen J.A."/>
        </authorList>
    </citation>
    <scope>NUCLEOTIDE SEQUENCE [LARGE SCALE GENOMIC DNA]</scope>
    <source>
        <strain evidence="9">DSM 13258 / LMG 19739 / B1</strain>
    </source>
</reference>
<comment type="function">
    <text evidence="6">Specifically methylates the adenine in position 37 of tRNA(1)(Val) (anticodon cmo5UAC).</text>
</comment>
<dbReference type="HOGENOM" id="CLU_061983_0_0_10"/>
<proteinExistence type="inferred from homology"/>
<reference evidence="8 9" key="2">
    <citation type="journal article" date="2012" name="Stand. Genomic Sci.">
        <title>Complete genome sequence of the facultatively anaerobic, appendaged bacterium Muricauda ruestringensis type strain (B1(T)).</title>
        <authorList>
            <person name="Huntemann M."/>
            <person name="Teshima H."/>
            <person name="Lapidus A."/>
            <person name="Nolan M."/>
            <person name="Lucas S."/>
            <person name="Hammon N."/>
            <person name="Deshpande S."/>
            <person name="Cheng J.F."/>
            <person name="Tapia R."/>
            <person name="Goodwin L.A."/>
            <person name="Pitluck S."/>
            <person name="Liolios K."/>
            <person name="Pagani I."/>
            <person name="Ivanova N."/>
            <person name="Mavromatis K."/>
            <person name="Mikhailova N."/>
            <person name="Pati A."/>
            <person name="Chen A."/>
            <person name="Palaniappan K."/>
            <person name="Land M."/>
            <person name="Hauser L."/>
            <person name="Pan C."/>
            <person name="Brambilla E.M."/>
            <person name="Rohde M."/>
            <person name="Spring S."/>
            <person name="Goker M."/>
            <person name="Detter J.C."/>
            <person name="Bristow J."/>
            <person name="Eisen J.A."/>
            <person name="Markowitz V."/>
            <person name="Hugenholtz P."/>
            <person name="Kyrpides N.C."/>
            <person name="Klenk H.P."/>
            <person name="Woyke T."/>
        </authorList>
    </citation>
    <scope>NUCLEOTIDE SEQUENCE [LARGE SCALE GENOMIC DNA]</scope>
    <source>
        <strain evidence="9">DSM 13258 / LMG 19739 / B1</strain>
    </source>
</reference>
<evidence type="ECO:0000256" key="6">
    <source>
        <dbReference type="HAMAP-Rule" id="MF_01872"/>
    </source>
</evidence>
<name>G2PIW0_ALLRU</name>
<organism evidence="8 9">
    <name type="scientific">Allomuricauda ruestringensis (strain DSM 13258 / CIP 107369 / LMG 19739 / B1)</name>
    <name type="common">Muricauda ruestringensis</name>
    <dbReference type="NCBI Taxonomy" id="886377"/>
    <lineage>
        <taxon>Bacteria</taxon>
        <taxon>Pseudomonadati</taxon>
        <taxon>Bacteroidota</taxon>
        <taxon>Flavobacteriia</taxon>
        <taxon>Flavobacteriales</taxon>
        <taxon>Flavobacteriaceae</taxon>
        <taxon>Flagellimonas</taxon>
    </lineage>
</organism>
<dbReference type="InterPro" id="IPR002052">
    <property type="entry name" value="DNA_methylase_N6_adenine_CS"/>
</dbReference>
<protein>
    <recommendedName>
        <fullName evidence="6">tRNA1(Val) (adenine(37)-N6)-methyltransferase</fullName>
        <ecNumber evidence="6">2.1.1.223</ecNumber>
    </recommendedName>
    <alternativeName>
        <fullName evidence="6">tRNA m6A37 methyltransferase</fullName>
    </alternativeName>
</protein>
<evidence type="ECO:0000256" key="5">
    <source>
        <dbReference type="ARBA" id="ARBA00022694"/>
    </source>
</evidence>
<keyword evidence="4 6" id="KW-0949">S-adenosyl-L-methionine</keyword>
<accession>G2PIW0</accession>
<dbReference type="InterPro" id="IPR050210">
    <property type="entry name" value="tRNA_Adenine-N(6)_MTase"/>
</dbReference>
<keyword evidence="3 6" id="KW-0808">Transferase</keyword>
<gene>
    <name evidence="8" type="ordered locus">Murru_1719</name>
</gene>
<dbReference type="GO" id="GO:0016430">
    <property type="term" value="F:tRNA (adenine-N6)-methyltransferase activity"/>
    <property type="evidence" value="ECO:0007669"/>
    <property type="project" value="UniProtKB-UniRule"/>
</dbReference>
<keyword evidence="9" id="KW-1185">Reference proteome</keyword>
<evidence type="ECO:0000259" key="7">
    <source>
        <dbReference type="Pfam" id="PF05175"/>
    </source>
</evidence>
<dbReference type="InterPro" id="IPR029063">
    <property type="entry name" value="SAM-dependent_MTases_sf"/>
</dbReference>
<sequence>MLCITFDSMKPFKFKEFTVYQNQCAMKVGTDGVLLGAWASLDKLPESILDIGAGTGLIALQMAQRSSAEVIDAIELDDGAYEQCVTNFEASPWGDRLFCYHAGFDEFVDEMDDKYDLIVSNPPFYSEDVASGNEPRDKARQNISLPFGELVEGAAKLLTEDGIFAVIIPFKEESNFIALAKNSGLFPVRITRVKGNPETDFKRCLMEFCFNEVKPNINNLVIEVGRHQYTKEYIELTQAFYLKI</sequence>
<dbReference type="AlphaFoldDB" id="G2PIW0"/>
<keyword evidence="1 6" id="KW-0963">Cytoplasm</keyword>
<dbReference type="GO" id="GO:0003676">
    <property type="term" value="F:nucleic acid binding"/>
    <property type="evidence" value="ECO:0007669"/>
    <property type="project" value="InterPro"/>
</dbReference>
<dbReference type="InterPro" id="IPR022882">
    <property type="entry name" value="tRNA_adenine-N6_MeTrfase"/>
</dbReference>
<dbReference type="GO" id="GO:0032259">
    <property type="term" value="P:methylation"/>
    <property type="evidence" value="ECO:0007669"/>
    <property type="project" value="UniProtKB-KW"/>
</dbReference>
<dbReference type="Gene3D" id="3.40.50.150">
    <property type="entry name" value="Vaccinia Virus protein VP39"/>
    <property type="match status" value="1"/>
</dbReference>
<comment type="subcellular location">
    <subcellularLocation>
        <location evidence="6">Cytoplasm</location>
    </subcellularLocation>
</comment>
<feature type="domain" description="Methyltransferase small" evidence="7">
    <location>
        <begin position="43"/>
        <end position="167"/>
    </location>
</feature>
<dbReference type="HAMAP" id="MF_01872">
    <property type="entry name" value="tRNA_methyltr_YfiC"/>
    <property type="match status" value="1"/>
</dbReference>
<keyword evidence="5 6" id="KW-0819">tRNA processing</keyword>
<dbReference type="GO" id="GO:0008033">
    <property type="term" value="P:tRNA processing"/>
    <property type="evidence" value="ECO:0007669"/>
    <property type="project" value="UniProtKB-UniRule"/>
</dbReference>
<evidence type="ECO:0000256" key="1">
    <source>
        <dbReference type="ARBA" id="ARBA00022490"/>
    </source>
</evidence>
<dbReference type="STRING" id="886377.Murru_1719"/>
<dbReference type="PANTHER" id="PTHR47739:SF1">
    <property type="entry name" value="TRNA1(VAL) (ADENINE(37)-N6)-METHYLTRANSFERASE"/>
    <property type="match status" value="1"/>
</dbReference>
<dbReference type="Pfam" id="PF05175">
    <property type="entry name" value="MTS"/>
    <property type="match status" value="1"/>
</dbReference>
<dbReference type="PRINTS" id="PR00507">
    <property type="entry name" value="N12N6MTFRASE"/>
</dbReference>
<dbReference type="PANTHER" id="PTHR47739">
    <property type="entry name" value="TRNA1(VAL) (ADENINE(37)-N6)-METHYLTRANSFERASE"/>
    <property type="match status" value="1"/>
</dbReference>
<dbReference type="EMBL" id="CP002999">
    <property type="protein sequence ID" value="AEM70759.1"/>
    <property type="molecule type" value="Genomic_DNA"/>
</dbReference>
<dbReference type="InterPro" id="IPR007848">
    <property type="entry name" value="Small_mtfrase_dom"/>
</dbReference>
<evidence type="ECO:0000256" key="3">
    <source>
        <dbReference type="ARBA" id="ARBA00022679"/>
    </source>
</evidence>
<dbReference type="GO" id="GO:0005737">
    <property type="term" value="C:cytoplasm"/>
    <property type="evidence" value="ECO:0007669"/>
    <property type="project" value="UniProtKB-SubCell"/>
</dbReference>
<dbReference type="KEGG" id="mrs:Murru_1719"/>
<dbReference type="Proteomes" id="UP000008908">
    <property type="component" value="Chromosome"/>
</dbReference>
<evidence type="ECO:0000256" key="4">
    <source>
        <dbReference type="ARBA" id="ARBA00022691"/>
    </source>
</evidence>
<comment type="similarity">
    <text evidence="6">Belongs to the methyltransferase superfamily. tRNA (adenine-N(6)-)-methyltransferase family.</text>
</comment>
<dbReference type="eggNOG" id="COG4123">
    <property type="taxonomic scope" value="Bacteria"/>
</dbReference>
<evidence type="ECO:0000313" key="8">
    <source>
        <dbReference type="EMBL" id="AEM70759.1"/>
    </source>
</evidence>